<evidence type="ECO:0000256" key="1">
    <source>
        <dbReference type="ARBA" id="ARBA00004651"/>
    </source>
</evidence>
<dbReference type="Proteomes" id="UP000249248">
    <property type="component" value="Unassembled WGS sequence"/>
</dbReference>
<dbReference type="InterPro" id="IPR051163">
    <property type="entry name" value="Sodium:Solute_Symporter_SSF"/>
</dbReference>
<evidence type="ECO:0000256" key="7">
    <source>
        <dbReference type="ARBA" id="ARBA00023053"/>
    </source>
</evidence>
<comment type="subcellular location">
    <subcellularLocation>
        <location evidence="1">Cell membrane</location>
        <topology evidence="1">Multi-pass membrane protein</topology>
    </subcellularLocation>
</comment>
<feature type="transmembrane region" description="Helical" evidence="12">
    <location>
        <begin position="413"/>
        <end position="431"/>
    </location>
</feature>
<feature type="transmembrane region" description="Helical" evidence="12">
    <location>
        <begin position="150"/>
        <end position="170"/>
    </location>
</feature>
<comment type="caution">
    <text evidence="13">The sequence shown here is derived from an EMBL/GenBank/DDBJ whole genome shotgun (WGS) entry which is preliminary data.</text>
</comment>
<evidence type="ECO:0000256" key="8">
    <source>
        <dbReference type="ARBA" id="ARBA00023065"/>
    </source>
</evidence>
<feature type="transmembrane region" description="Helical" evidence="12">
    <location>
        <begin position="328"/>
        <end position="347"/>
    </location>
</feature>
<dbReference type="GO" id="GO:0005886">
    <property type="term" value="C:plasma membrane"/>
    <property type="evidence" value="ECO:0007669"/>
    <property type="project" value="UniProtKB-SubCell"/>
</dbReference>
<dbReference type="AlphaFoldDB" id="A0A2W1NDY0"/>
<dbReference type="InterPro" id="IPR038377">
    <property type="entry name" value="Na/Glc_symporter_sf"/>
</dbReference>
<dbReference type="EMBL" id="QKSB01000004">
    <property type="protein sequence ID" value="PZE17313.1"/>
    <property type="molecule type" value="Genomic_DNA"/>
</dbReference>
<feature type="transmembrane region" description="Helical" evidence="12">
    <location>
        <begin position="472"/>
        <end position="491"/>
    </location>
</feature>
<dbReference type="RefSeq" id="WP_111062838.1">
    <property type="nucleotide sequence ID" value="NZ_JBHUCU010000016.1"/>
</dbReference>
<organism evidence="13 14">
    <name type="scientific">Putridiphycobacter roseus</name>
    <dbReference type="NCBI Taxonomy" id="2219161"/>
    <lineage>
        <taxon>Bacteria</taxon>
        <taxon>Pseudomonadati</taxon>
        <taxon>Bacteroidota</taxon>
        <taxon>Flavobacteriia</taxon>
        <taxon>Flavobacteriales</taxon>
        <taxon>Crocinitomicaceae</taxon>
        <taxon>Putridiphycobacter</taxon>
    </lineage>
</organism>
<dbReference type="PANTHER" id="PTHR42985">
    <property type="entry name" value="SODIUM-COUPLED MONOCARBOXYLATE TRANSPORTER"/>
    <property type="match status" value="1"/>
</dbReference>
<dbReference type="CDD" id="cd10326">
    <property type="entry name" value="SLC5sbd_NIS-like"/>
    <property type="match status" value="1"/>
</dbReference>
<evidence type="ECO:0000256" key="5">
    <source>
        <dbReference type="ARBA" id="ARBA00022692"/>
    </source>
</evidence>
<evidence type="ECO:0000256" key="4">
    <source>
        <dbReference type="ARBA" id="ARBA00022475"/>
    </source>
</evidence>
<accession>A0A2W1NDY0</accession>
<feature type="transmembrane region" description="Helical" evidence="12">
    <location>
        <begin position="6"/>
        <end position="23"/>
    </location>
</feature>
<evidence type="ECO:0000256" key="2">
    <source>
        <dbReference type="ARBA" id="ARBA00006434"/>
    </source>
</evidence>
<dbReference type="Pfam" id="PF00474">
    <property type="entry name" value="SSF"/>
    <property type="match status" value="1"/>
</dbReference>
<feature type="transmembrane region" description="Helical" evidence="12">
    <location>
        <begin position="272"/>
        <end position="297"/>
    </location>
</feature>
<feature type="transmembrane region" description="Helical" evidence="12">
    <location>
        <begin position="182"/>
        <end position="200"/>
    </location>
</feature>
<keyword evidence="14" id="KW-1185">Reference proteome</keyword>
<feature type="transmembrane region" description="Helical" evidence="12">
    <location>
        <begin position="119"/>
        <end position="138"/>
    </location>
</feature>
<evidence type="ECO:0000256" key="6">
    <source>
        <dbReference type="ARBA" id="ARBA00022989"/>
    </source>
</evidence>
<comment type="similarity">
    <text evidence="2 11">Belongs to the sodium:solute symporter (SSF) (TC 2.A.21) family.</text>
</comment>
<evidence type="ECO:0000256" key="10">
    <source>
        <dbReference type="ARBA" id="ARBA00023201"/>
    </source>
</evidence>
<feature type="transmembrane region" description="Helical" evidence="12">
    <location>
        <begin position="78"/>
        <end position="98"/>
    </location>
</feature>
<keyword evidence="6 12" id="KW-1133">Transmembrane helix</keyword>
<keyword evidence="3" id="KW-0813">Transport</keyword>
<keyword evidence="7" id="KW-0915">Sodium</keyword>
<evidence type="ECO:0000256" key="11">
    <source>
        <dbReference type="RuleBase" id="RU362091"/>
    </source>
</evidence>
<feature type="transmembrane region" description="Helical" evidence="12">
    <location>
        <begin position="438"/>
        <end position="457"/>
    </location>
</feature>
<keyword evidence="4" id="KW-1003">Cell membrane</keyword>
<dbReference type="PROSITE" id="PS50283">
    <property type="entry name" value="NA_SOLUT_SYMP_3"/>
    <property type="match status" value="1"/>
</dbReference>
<dbReference type="Gene3D" id="1.20.1730.10">
    <property type="entry name" value="Sodium/glucose cotransporter"/>
    <property type="match status" value="1"/>
</dbReference>
<evidence type="ECO:0000313" key="13">
    <source>
        <dbReference type="EMBL" id="PZE17313.1"/>
    </source>
</evidence>
<gene>
    <name evidence="13" type="ORF">DNU06_08560</name>
</gene>
<keyword evidence="9 12" id="KW-0472">Membrane</keyword>
<name>A0A2W1NDY0_9FLAO</name>
<dbReference type="OrthoDB" id="891563at2"/>
<feature type="transmembrane region" description="Helical" evidence="12">
    <location>
        <begin position="43"/>
        <end position="66"/>
    </location>
</feature>
<keyword evidence="10" id="KW-0739">Sodium transport</keyword>
<dbReference type="InterPro" id="IPR001734">
    <property type="entry name" value="Na/solute_symporter"/>
</dbReference>
<evidence type="ECO:0000256" key="9">
    <source>
        <dbReference type="ARBA" id="ARBA00023136"/>
    </source>
</evidence>
<keyword evidence="8" id="KW-0406">Ion transport</keyword>
<evidence type="ECO:0000313" key="14">
    <source>
        <dbReference type="Proteomes" id="UP000249248"/>
    </source>
</evidence>
<sequence>MSGGIIFSILIGYFLILILIAYLTGRKADNETFFTGNKNNKWYVVAFGMIGASLSGITFISIPGTFATNGYTYMQMSIGYILGYIIIAFVLLPMYYRLNLVSIYEFLKTRFGYYTHKMGAAFFILSRIIGAALRMYLVVNVLQEFVFESLNIPFEITVAFSILLIWVYTFKAGIKTIVWTDTLQTLVMLIALGLSVYLIMADLNLGIKDVYQQLTQDGNGVFWQTKDVNAKNYWIKGVLGGMFVTLGMTGVDQDMMQKNLTCKSTKDAQKNMVSLGIILFFANILFLTLGGLLFLYLDANPDVLTIWQAHAGGAPDNDLLFATIALEGGLPMVLGVFFLIGLIAAAYSSADSALTSLTTSVSIDFFNIQNKSKAQQEKLRKIIHVFMSVALLVTILIFKYIKSDSVVWELFSAANFTYGPLLGLFLFGVISKRRVNDYYALVLTIAIAAGVFVLMRFEHELFGNYKFGSELLGINALIVYLGLYVGSFIPWKNSKTIES</sequence>
<protein>
    <submittedName>
        <fullName evidence="13">Sodium:solute symporter</fullName>
    </submittedName>
</protein>
<feature type="transmembrane region" description="Helical" evidence="12">
    <location>
        <begin position="233"/>
        <end position="251"/>
    </location>
</feature>
<dbReference type="GO" id="GO:0015293">
    <property type="term" value="F:symporter activity"/>
    <property type="evidence" value="ECO:0007669"/>
    <property type="project" value="TreeGrafter"/>
</dbReference>
<reference evidence="13 14" key="1">
    <citation type="submission" date="2018-06" db="EMBL/GenBank/DDBJ databases">
        <title>The draft genome sequence of Crocinitomix sp. SM1701.</title>
        <authorList>
            <person name="Zhang X."/>
        </authorList>
    </citation>
    <scope>NUCLEOTIDE SEQUENCE [LARGE SCALE GENOMIC DNA]</scope>
    <source>
        <strain evidence="13 14">SM1701</strain>
    </source>
</reference>
<dbReference type="PANTHER" id="PTHR42985:SF47">
    <property type="entry name" value="INTEGRAL MEMBRANE TRANSPORT PROTEIN"/>
    <property type="match status" value="1"/>
</dbReference>
<dbReference type="GO" id="GO:0006814">
    <property type="term" value="P:sodium ion transport"/>
    <property type="evidence" value="ECO:0007669"/>
    <property type="project" value="UniProtKB-KW"/>
</dbReference>
<proteinExistence type="inferred from homology"/>
<keyword evidence="5 12" id="KW-0812">Transmembrane</keyword>
<feature type="transmembrane region" description="Helical" evidence="12">
    <location>
        <begin position="382"/>
        <end position="401"/>
    </location>
</feature>
<evidence type="ECO:0000256" key="3">
    <source>
        <dbReference type="ARBA" id="ARBA00022448"/>
    </source>
</evidence>
<evidence type="ECO:0000256" key="12">
    <source>
        <dbReference type="SAM" id="Phobius"/>
    </source>
</evidence>